<keyword evidence="1" id="KW-0812">Transmembrane</keyword>
<feature type="transmembrane region" description="Helical" evidence="1">
    <location>
        <begin position="166"/>
        <end position="184"/>
    </location>
</feature>
<evidence type="ECO:0000313" key="3">
    <source>
        <dbReference type="Proteomes" id="UP000676246"/>
    </source>
</evidence>
<comment type="caution">
    <text evidence="2">The sequence shown here is derived from an EMBL/GenBank/DDBJ whole genome shotgun (WGS) entry which is preliminary data.</text>
</comment>
<keyword evidence="3" id="KW-1185">Reference proteome</keyword>
<accession>A0A940Y5P5</accession>
<feature type="transmembrane region" description="Helical" evidence="1">
    <location>
        <begin position="12"/>
        <end position="30"/>
    </location>
</feature>
<name>A0A940Y5P5_9BURK</name>
<dbReference type="EMBL" id="JAGQDD010000001">
    <property type="protein sequence ID" value="MBQ0929181.1"/>
    <property type="molecule type" value="Genomic_DNA"/>
</dbReference>
<evidence type="ECO:0000313" key="2">
    <source>
        <dbReference type="EMBL" id="MBQ0929181.1"/>
    </source>
</evidence>
<dbReference type="RefSeq" id="WP_210851438.1">
    <property type="nucleotide sequence ID" value="NZ_JAGQDD010000001.1"/>
</dbReference>
<evidence type="ECO:0000256" key="1">
    <source>
        <dbReference type="SAM" id="Phobius"/>
    </source>
</evidence>
<feature type="transmembrane region" description="Helical" evidence="1">
    <location>
        <begin position="75"/>
        <end position="96"/>
    </location>
</feature>
<sequence length="413" mass="46862">MHFELSQAKRRAALGITQIATGLFLTLVFLDLLTYRAWQGDSIVKTISYSFRWGVSIFALAFCAIYLARLRGIPLVFTPTALFCGLVVAWFFIWLIERNAQLGWVAILLNPSYSLPTWMLILWIMLSSVTGVGRAVLSSCTGPFRWFALLSIVIATTIEIRSPLGLYLPSLSILVLYAAIARPINSNQELLYTLLGPAVVLACMAATGYRTYMLAAILVWPLRLFLSRMSRWRVLLVLLGLFSLPFVYAWIVSDGLLERLLDQNALLVDTRTFLFQELWDDYSFQEILIGRGIDGTYYSPYFYALTRTQDLLEADYYIRSGSEVGWINIIIKFGFVGLFLFLGQILLSLWTASRENSNKDDEQLGALRFVLLMLFIFCIELPASITAPYVLWYVAVGHLLRRASGVGTRYFRV</sequence>
<gene>
    <name evidence="2" type="ORF">KAK03_01690</name>
</gene>
<feature type="transmembrane region" description="Helical" evidence="1">
    <location>
        <begin position="232"/>
        <end position="251"/>
    </location>
</feature>
<keyword evidence="1" id="KW-1133">Transmembrane helix</keyword>
<dbReference type="Proteomes" id="UP000676246">
    <property type="component" value="Unassembled WGS sequence"/>
</dbReference>
<feature type="transmembrane region" description="Helical" evidence="1">
    <location>
        <begin position="191"/>
        <end position="212"/>
    </location>
</feature>
<feature type="transmembrane region" description="Helical" evidence="1">
    <location>
        <begin position="116"/>
        <end position="137"/>
    </location>
</feature>
<feature type="transmembrane region" description="Helical" evidence="1">
    <location>
        <begin position="370"/>
        <end position="394"/>
    </location>
</feature>
<dbReference type="AlphaFoldDB" id="A0A940Y5P5"/>
<organism evidence="2 3">
    <name type="scientific">Ideonella alba</name>
    <dbReference type="NCBI Taxonomy" id="2824118"/>
    <lineage>
        <taxon>Bacteria</taxon>
        <taxon>Pseudomonadati</taxon>
        <taxon>Pseudomonadota</taxon>
        <taxon>Betaproteobacteria</taxon>
        <taxon>Burkholderiales</taxon>
        <taxon>Sphaerotilaceae</taxon>
        <taxon>Ideonella</taxon>
    </lineage>
</organism>
<feature type="transmembrane region" description="Helical" evidence="1">
    <location>
        <begin position="50"/>
        <end position="68"/>
    </location>
</feature>
<feature type="transmembrane region" description="Helical" evidence="1">
    <location>
        <begin position="329"/>
        <end position="350"/>
    </location>
</feature>
<reference evidence="2 3" key="1">
    <citation type="submission" date="2021-04" db="EMBL/GenBank/DDBJ databases">
        <title>The genome sequence of Ideonella sp. 3Y2.</title>
        <authorList>
            <person name="Liu Y."/>
        </authorList>
    </citation>
    <scope>NUCLEOTIDE SEQUENCE [LARGE SCALE GENOMIC DNA]</scope>
    <source>
        <strain evidence="2 3">3Y2</strain>
    </source>
</reference>
<keyword evidence="1" id="KW-0472">Membrane</keyword>
<proteinExistence type="predicted"/>
<protein>
    <submittedName>
        <fullName evidence="2">Uncharacterized protein</fullName>
    </submittedName>
</protein>